<feature type="compositionally biased region" description="Low complexity" evidence="14">
    <location>
        <begin position="13"/>
        <end position="25"/>
    </location>
</feature>
<evidence type="ECO:0000256" key="11">
    <source>
        <dbReference type="ARBA" id="ARBA00042154"/>
    </source>
</evidence>
<dbReference type="GO" id="GO:0016579">
    <property type="term" value="P:protein deubiquitination"/>
    <property type="evidence" value="ECO:0007669"/>
    <property type="project" value="InterPro"/>
</dbReference>
<evidence type="ECO:0000256" key="3">
    <source>
        <dbReference type="ARBA" id="ARBA00009085"/>
    </source>
</evidence>
<keyword evidence="17" id="KW-1185">Reference proteome</keyword>
<keyword evidence="5" id="KW-0645">Protease</keyword>
<gene>
    <name evidence="16" type="ORF">GPUH_LOCUS13820</name>
</gene>
<dbReference type="EMBL" id="UYRT01080603">
    <property type="protein sequence ID" value="VDN23052.1"/>
    <property type="molecule type" value="Genomic_DNA"/>
</dbReference>
<dbReference type="InterPro" id="IPR028889">
    <property type="entry name" value="USP"/>
</dbReference>
<dbReference type="WBParaSite" id="GPUH_0001383501-mRNA-1">
    <property type="protein sequence ID" value="GPUH_0001383501-mRNA-1"/>
    <property type="gene ID" value="GPUH_0001383501"/>
</dbReference>
<dbReference type="SUPFAM" id="SSF54001">
    <property type="entry name" value="Cysteine proteinases"/>
    <property type="match status" value="1"/>
</dbReference>
<protein>
    <recommendedName>
        <fullName evidence="9">Ubiquitin carboxyl-terminal hydrolase 36</fullName>
        <ecNumber evidence="4">3.4.19.12</ecNumber>
    </recommendedName>
    <alternativeName>
        <fullName evidence="12">Deubiquitinating enzyme 36</fullName>
    </alternativeName>
    <alternativeName>
        <fullName evidence="11">Protein scrawny</fullName>
    </alternativeName>
    <alternativeName>
        <fullName evidence="10">Ubiquitin thioesterase 36</fullName>
    </alternativeName>
    <alternativeName>
        <fullName evidence="13">Ubiquitin-specific-processing protease 36</fullName>
    </alternativeName>
</protein>
<evidence type="ECO:0000256" key="1">
    <source>
        <dbReference type="ARBA" id="ARBA00000707"/>
    </source>
</evidence>
<dbReference type="InterPro" id="IPR050164">
    <property type="entry name" value="Peptidase_C19"/>
</dbReference>
<dbReference type="OrthoDB" id="420187at2759"/>
<dbReference type="GO" id="GO:0005829">
    <property type="term" value="C:cytosol"/>
    <property type="evidence" value="ECO:0007669"/>
    <property type="project" value="TreeGrafter"/>
</dbReference>
<dbReference type="PANTHER" id="PTHR24006:SF758">
    <property type="entry name" value="UBIQUITIN CARBOXYL-TERMINAL HYDROLASE 36"/>
    <property type="match status" value="1"/>
</dbReference>
<dbReference type="GO" id="GO:0005730">
    <property type="term" value="C:nucleolus"/>
    <property type="evidence" value="ECO:0007669"/>
    <property type="project" value="UniProtKB-SubCell"/>
</dbReference>
<feature type="compositionally biased region" description="Polar residues" evidence="14">
    <location>
        <begin position="1"/>
        <end position="12"/>
    </location>
</feature>
<sequence length="397" mass="43891">MKKSTMDNMLSPNTSSTGSINSTSLTTSSAAITTGSSLTTLSVTKNHPMLNADRKISGKYLSSNINGDLATSTLFGNGDRIEYYARPARKSSDYATFPSTSGDWGRATLVRNGAIKRSGERVFSSSRSIKRRLSERAEYEARYPLIDMRKLRTTWVGSSLLRSGRNSGVGLYNGGNTCFMNATFQIIVHTPTLGRFFAEEHPTCVQACLLCELGRHVRRAITSTGPFTADWIKPYLRGNHLYIDRSVQACLLCELGRHVRRAITSTGPFTADWIKPYLRGIFPAHIYGNQEDAHEFWTLLLAALDSAASNGMKNSGYNGSPKKNGEPRLTTRLEQMFYGKLRHENRCQSCAGFSVSHEQLQELNLAVQIDNHQGSIGLDDLLRAHFGNEVVNLDCAV</sequence>
<keyword evidence="7" id="KW-0378">Hydrolase</keyword>
<evidence type="ECO:0000256" key="13">
    <source>
        <dbReference type="ARBA" id="ARBA00043009"/>
    </source>
</evidence>
<dbReference type="Proteomes" id="UP000271098">
    <property type="component" value="Unassembled WGS sequence"/>
</dbReference>
<comment type="subcellular location">
    <subcellularLocation>
        <location evidence="2">Nucleus</location>
        <location evidence="2">Nucleolus</location>
    </subcellularLocation>
</comment>
<reference evidence="18" key="1">
    <citation type="submission" date="2016-06" db="UniProtKB">
        <authorList>
            <consortium name="WormBaseParasite"/>
        </authorList>
    </citation>
    <scope>IDENTIFICATION</scope>
</reference>
<dbReference type="InterPro" id="IPR038765">
    <property type="entry name" value="Papain-like_cys_pep_sf"/>
</dbReference>
<dbReference type="Gene3D" id="3.90.70.10">
    <property type="entry name" value="Cysteine proteinases"/>
    <property type="match status" value="1"/>
</dbReference>
<proteinExistence type="inferred from homology"/>
<evidence type="ECO:0000256" key="9">
    <source>
        <dbReference type="ARBA" id="ARBA00039432"/>
    </source>
</evidence>
<dbReference type="PROSITE" id="PS50235">
    <property type="entry name" value="USP_3"/>
    <property type="match status" value="1"/>
</dbReference>
<dbReference type="InterPro" id="IPR001394">
    <property type="entry name" value="Peptidase_C19_UCH"/>
</dbReference>
<organism evidence="18">
    <name type="scientific">Gongylonema pulchrum</name>
    <dbReference type="NCBI Taxonomy" id="637853"/>
    <lineage>
        <taxon>Eukaryota</taxon>
        <taxon>Metazoa</taxon>
        <taxon>Ecdysozoa</taxon>
        <taxon>Nematoda</taxon>
        <taxon>Chromadorea</taxon>
        <taxon>Rhabditida</taxon>
        <taxon>Spirurina</taxon>
        <taxon>Spiruromorpha</taxon>
        <taxon>Spiruroidea</taxon>
        <taxon>Gongylonematidae</taxon>
        <taxon>Gongylonema</taxon>
    </lineage>
</organism>
<feature type="domain" description="USP" evidence="15">
    <location>
        <begin position="169"/>
        <end position="397"/>
    </location>
</feature>
<dbReference type="AlphaFoldDB" id="A0A183DYM9"/>
<evidence type="ECO:0000313" key="16">
    <source>
        <dbReference type="EMBL" id="VDN23052.1"/>
    </source>
</evidence>
<comment type="catalytic activity">
    <reaction evidence="1">
        <text>Thiol-dependent hydrolysis of ester, thioester, amide, peptide and isopeptide bonds formed by the C-terminal Gly of ubiquitin (a 76-residue protein attached to proteins as an intracellular targeting signal).</text>
        <dbReference type="EC" id="3.4.19.12"/>
    </reaction>
</comment>
<evidence type="ECO:0000256" key="7">
    <source>
        <dbReference type="ARBA" id="ARBA00022801"/>
    </source>
</evidence>
<dbReference type="EC" id="3.4.19.12" evidence="4"/>
<evidence type="ECO:0000256" key="4">
    <source>
        <dbReference type="ARBA" id="ARBA00012759"/>
    </source>
</evidence>
<evidence type="ECO:0000313" key="17">
    <source>
        <dbReference type="Proteomes" id="UP000271098"/>
    </source>
</evidence>
<dbReference type="PANTHER" id="PTHR24006">
    <property type="entry name" value="UBIQUITIN CARBOXYL-TERMINAL HYDROLASE"/>
    <property type="match status" value="1"/>
</dbReference>
<evidence type="ECO:0000256" key="2">
    <source>
        <dbReference type="ARBA" id="ARBA00004604"/>
    </source>
</evidence>
<evidence type="ECO:0000256" key="14">
    <source>
        <dbReference type="SAM" id="MobiDB-lite"/>
    </source>
</evidence>
<evidence type="ECO:0000256" key="5">
    <source>
        <dbReference type="ARBA" id="ARBA00022670"/>
    </source>
</evidence>
<reference evidence="16 17" key="2">
    <citation type="submission" date="2018-11" db="EMBL/GenBank/DDBJ databases">
        <authorList>
            <consortium name="Pathogen Informatics"/>
        </authorList>
    </citation>
    <scope>NUCLEOTIDE SEQUENCE [LARGE SCALE GENOMIC DNA]</scope>
</reference>
<dbReference type="GO" id="GO:0004843">
    <property type="term" value="F:cysteine-type deubiquitinase activity"/>
    <property type="evidence" value="ECO:0007669"/>
    <property type="project" value="UniProtKB-EC"/>
</dbReference>
<dbReference type="GO" id="GO:0042981">
    <property type="term" value="P:regulation of apoptotic process"/>
    <property type="evidence" value="ECO:0007669"/>
    <property type="project" value="TreeGrafter"/>
</dbReference>
<dbReference type="Pfam" id="PF00443">
    <property type="entry name" value="UCH"/>
    <property type="match status" value="1"/>
</dbReference>
<accession>A0A183DYM9</accession>
<evidence type="ECO:0000256" key="10">
    <source>
        <dbReference type="ARBA" id="ARBA00041300"/>
    </source>
</evidence>
<dbReference type="InterPro" id="IPR018200">
    <property type="entry name" value="USP_CS"/>
</dbReference>
<keyword evidence="6" id="KW-0833">Ubl conjugation pathway</keyword>
<evidence type="ECO:0000256" key="6">
    <source>
        <dbReference type="ARBA" id="ARBA00022786"/>
    </source>
</evidence>
<name>A0A183DYM9_9BILA</name>
<comment type="similarity">
    <text evidence="3">Belongs to the peptidase C19 family.</text>
</comment>
<evidence type="ECO:0000256" key="8">
    <source>
        <dbReference type="ARBA" id="ARBA00022807"/>
    </source>
</evidence>
<evidence type="ECO:0000313" key="18">
    <source>
        <dbReference type="WBParaSite" id="GPUH_0001383501-mRNA-1"/>
    </source>
</evidence>
<evidence type="ECO:0000256" key="12">
    <source>
        <dbReference type="ARBA" id="ARBA00042420"/>
    </source>
</evidence>
<dbReference type="PROSITE" id="PS00972">
    <property type="entry name" value="USP_1"/>
    <property type="match status" value="1"/>
</dbReference>
<dbReference type="GO" id="GO:0006508">
    <property type="term" value="P:proteolysis"/>
    <property type="evidence" value="ECO:0007669"/>
    <property type="project" value="UniProtKB-KW"/>
</dbReference>
<feature type="region of interest" description="Disordered" evidence="14">
    <location>
        <begin position="1"/>
        <end position="25"/>
    </location>
</feature>
<evidence type="ECO:0000259" key="15">
    <source>
        <dbReference type="PROSITE" id="PS50235"/>
    </source>
</evidence>
<keyword evidence="8" id="KW-0788">Thiol protease</keyword>